<evidence type="ECO:0000313" key="2">
    <source>
        <dbReference type="EMBL" id="KAF1921318.1"/>
    </source>
</evidence>
<keyword evidence="3" id="KW-1185">Reference proteome</keyword>
<dbReference type="EMBL" id="ML979132">
    <property type="protein sequence ID" value="KAF1921318.1"/>
    <property type="molecule type" value="Genomic_DNA"/>
</dbReference>
<accession>A0A6A5R2E6</accession>
<organism evidence="2 3">
    <name type="scientific">Ampelomyces quisqualis</name>
    <name type="common">Powdery mildew agent</name>
    <dbReference type="NCBI Taxonomy" id="50730"/>
    <lineage>
        <taxon>Eukaryota</taxon>
        <taxon>Fungi</taxon>
        <taxon>Dikarya</taxon>
        <taxon>Ascomycota</taxon>
        <taxon>Pezizomycotina</taxon>
        <taxon>Dothideomycetes</taxon>
        <taxon>Pleosporomycetidae</taxon>
        <taxon>Pleosporales</taxon>
        <taxon>Pleosporineae</taxon>
        <taxon>Phaeosphaeriaceae</taxon>
        <taxon>Ampelomyces</taxon>
    </lineage>
</organism>
<feature type="region of interest" description="Disordered" evidence="1">
    <location>
        <begin position="303"/>
        <end position="335"/>
    </location>
</feature>
<evidence type="ECO:0000256" key="1">
    <source>
        <dbReference type="SAM" id="MobiDB-lite"/>
    </source>
</evidence>
<dbReference type="OrthoDB" id="4776522at2759"/>
<feature type="region of interest" description="Disordered" evidence="1">
    <location>
        <begin position="450"/>
        <end position="469"/>
    </location>
</feature>
<gene>
    <name evidence="2" type="ORF">BDU57DRAFT_439305</name>
</gene>
<sequence>MPKRNRAPNCTHLDMDRVYGRDQDCEVCGRPPSIGFLYECRQDWATPSLRDMLLATRSGDETDVVKSDMRLQLEWLGLSESVIRAAEQGHYTPAQVEKLKTQKKDLRETISDSLQASQINDAAAKLAALDQTPSNNDGSTHSAPRDDTVTCVLKACHTCRPYYRDRVYISFQSVLEADFAPVTRDDVKVLPTKSAQIMRSIGNVTTFLPPFTTSNTSPRSLPTSTSLAASTEAPPTASTATTTSSGLTFKTTQTDLDAISAQRHPRRRFYKIGHRNSGDIARDLSRQPTLLTRHGLRSAIHGIFRPTRDPSSSGSNITLPVPRTGTVRNSSDGQDVGDFDLPALRKVRREKERMEVKKGTYVVGYEDVQATPSTCPRQPPGAWTSSSANDTSSTEDSMYSVYSFAGQGSEVAVEGGVALTEEAVETHTPDILAPDVSPALKHAVVVRDAEMNSSDDEDDGGLHSIMAQV</sequence>
<proteinExistence type="predicted"/>
<protein>
    <submittedName>
        <fullName evidence="2">Uncharacterized protein</fullName>
    </submittedName>
</protein>
<feature type="region of interest" description="Disordered" evidence="1">
    <location>
        <begin position="370"/>
        <end position="394"/>
    </location>
</feature>
<feature type="region of interest" description="Disordered" evidence="1">
    <location>
        <begin position="212"/>
        <end position="244"/>
    </location>
</feature>
<name>A0A6A5R2E6_AMPQU</name>
<dbReference type="AlphaFoldDB" id="A0A6A5R2E6"/>
<dbReference type="Proteomes" id="UP000800096">
    <property type="component" value="Unassembled WGS sequence"/>
</dbReference>
<feature type="compositionally biased region" description="Polar residues" evidence="1">
    <location>
        <begin position="383"/>
        <end position="394"/>
    </location>
</feature>
<evidence type="ECO:0000313" key="3">
    <source>
        <dbReference type="Proteomes" id="UP000800096"/>
    </source>
</evidence>
<reference evidence="2" key="1">
    <citation type="journal article" date="2020" name="Stud. Mycol.">
        <title>101 Dothideomycetes genomes: a test case for predicting lifestyles and emergence of pathogens.</title>
        <authorList>
            <person name="Haridas S."/>
            <person name="Albert R."/>
            <person name="Binder M."/>
            <person name="Bloem J."/>
            <person name="Labutti K."/>
            <person name="Salamov A."/>
            <person name="Andreopoulos B."/>
            <person name="Baker S."/>
            <person name="Barry K."/>
            <person name="Bills G."/>
            <person name="Bluhm B."/>
            <person name="Cannon C."/>
            <person name="Castanera R."/>
            <person name="Culley D."/>
            <person name="Daum C."/>
            <person name="Ezra D."/>
            <person name="Gonzalez J."/>
            <person name="Henrissat B."/>
            <person name="Kuo A."/>
            <person name="Liang C."/>
            <person name="Lipzen A."/>
            <person name="Lutzoni F."/>
            <person name="Magnuson J."/>
            <person name="Mondo S."/>
            <person name="Nolan M."/>
            <person name="Ohm R."/>
            <person name="Pangilinan J."/>
            <person name="Park H.-J."/>
            <person name="Ramirez L."/>
            <person name="Alfaro M."/>
            <person name="Sun H."/>
            <person name="Tritt A."/>
            <person name="Yoshinaga Y."/>
            <person name="Zwiers L.-H."/>
            <person name="Turgeon B."/>
            <person name="Goodwin S."/>
            <person name="Spatafora J."/>
            <person name="Crous P."/>
            <person name="Grigoriev I."/>
        </authorList>
    </citation>
    <scope>NUCLEOTIDE SEQUENCE</scope>
    <source>
        <strain evidence="2">HMLAC05119</strain>
    </source>
</reference>
<feature type="compositionally biased region" description="Polar residues" evidence="1">
    <location>
        <begin position="309"/>
        <end position="318"/>
    </location>
</feature>